<keyword evidence="1" id="KW-0547">Nucleotide-binding</keyword>
<organism evidence="1">
    <name type="scientific">Polyporus grammocephalus</name>
    <dbReference type="NCBI Taxonomy" id="196234"/>
    <lineage>
        <taxon>Eukaryota</taxon>
        <taxon>Fungi</taxon>
        <taxon>Dikarya</taxon>
        <taxon>Basidiomycota</taxon>
        <taxon>Agaricomycotina</taxon>
        <taxon>Agaricomycetes</taxon>
        <taxon>Polyporales</taxon>
        <taxon>Polyporaceae</taxon>
        <taxon>Polyporus</taxon>
    </lineage>
</organism>
<feature type="non-terminal residue" evidence="1">
    <location>
        <position position="122"/>
    </location>
</feature>
<sequence>RLSWTRLLDDTAGNDGGRSESTVVAVAGTDGKEALWGNRLSRTEYRSASRVKFRARSSRYRLWRCRNYSRQRYILRTCSKVQCSGYHEANTCRRRAYLKAIACRLLERLRGVMLTRAEICIL</sequence>
<dbReference type="EMBL" id="GQ141641">
    <property type="protein sequence ID" value="ACT52856.1"/>
    <property type="molecule type" value="mRNA"/>
</dbReference>
<accession>C7DK02</accession>
<protein>
    <submittedName>
        <fullName evidence="1">Aliphatic sulfonates import ATP-binding protein</fullName>
    </submittedName>
</protein>
<proteinExistence type="evidence at transcript level"/>
<feature type="non-terminal residue" evidence="1">
    <location>
        <position position="1"/>
    </location>
</feature>
<dbReference type="AlphaFoldDB" id="C7DK02"/>
<dbReference type="GO" id="GO:0005524">
    <property type="term" value="F:ATP binding"/>
    <property type="evidence" value="ECO:0007669"/>
    <property type="project" value="UniProtKB-KW"/>
</dbReference>
<evidence type="ECO:0000313" key="1">
    <source>
        <dbReference type="EMBL" id="ACT52856.1"/>
    </source>
</evidence>
<name>C7DK02_9APHY</name>
<keyword evidence="1" id="KW-0067">ATP-binding</keyword>
<reference evidence="1" key="1">
    <citation type="submission" date="2009-05" db="EMBL/GenBank/DDBJ databases">
        <title>Characterization of Differentially Expressed Genes Related to Laccase Biosynthesis of White-Rot Fungus TR16.</title>
        <authorList>
            <person name="Chen Q.-T."/>
            <person name="Guo L.-Q."/>
            <person name="Lin J.-F."/>
        </authorList>
    </citation>
    <scope>NUCLEOTIDE SEQUENCE</scope>
    <source>
        <strain evidence="1">TR16</strain>
    </source>
</reference>